<name>S3BYL0_OPHP1</name>
<accession>S3BYL0</accession>
<evidence type="ECO:0000313" key="3">
    <source>
        <dbReference type="Proteomes" id="UP000016923"/>
    </source>
</evidence>
<dbReference type="VEuPathDB" id="FungiDB:F503_03633"/>
<dbReference type="EMBL" id="KE148160">
    <property type="protein sequence ID" value="EPE04571.1"/>
    <property type="molecule type" value="Genomic_DNA"/>
</dbReference>
<dbReference type="AlphaFoldDB" id="S3BYL0"/>
<keyword evidence="3" id="KW-1185">Reference proteome</keyword>
<feature type="region of interest" description="Disordered" evidence="1">
    <location>
        <begin position="64"/>
        <end position="110"/>
    </location>
</feature>
<sequence length="133" mass="13402">MSTCKSWLAANSSKTGCDACRVSTGGASFNVVVPRQSAHCNGSDCDYNSGIVCPLMPLTYGGQLAEWSGPPPTPPASTPSGYVDSPPPPAGSHGSTGSAGHVEKSSSRFASAAISADSESSFTSSFALARQVV</sequence>
<gene>
    <name evidence="2" type="ORF">F503_03633</name>
</gene>
<proteinExistence type="predicted"/>
<dbReference type="Proteomes" id="UP000016923">
    <property type="component" value="Unassembled WGS sequence"/>
</dbReference>
<reference evidence="2 3" key="1">
    <citation type="journal article" date="2013" name="BMC Genomics">
        <title>The genome and transcriptome of the pine saprophyte Ophiostoma piceae, and a comparison with the bark beetle-associated pine pathogen Grosmannia clavigera.</title>
        <authorList>
            <person name="Haridas S."/>
            <person name="Wang Y."/>
            <person name="Lim L."/>
            <person name="Massoumi Alamouti S."/>
            <person name="Jackman S."/>
            <person name="Docking R."/>
            <person name="Robertson G."/>
            <person name="Birol I."/>
            <person name="Bohlmann J."/>
            <person name="Breuil C."/>
        </authorList>
    </citation>
    <scope>NUCLEOTIDE SEQUENCE [LARGE SCALE GENOMIC DNA]</scope>
    <source>
        <strain evidence="2 3">UAMH 11346</strain>
    </source>
</reference>
<dbReference type="eggNOG" id="ENOG502RM1B">
    <property type="taxonomic scope" value="Eukaryota"/>
</dbReference>
<protein>
    <submittedName>
        <fullName evidence="2">Uncharacterized protein</fullName>
    </submittedName>
</protein>
<evidence type="ECO:0000313" key="2">
    <source>
        <dbReference type="EMBL" id="EPE04571.1"/>
    </source>
</evidence>
<organism evidence="2 3">
    <name type="scientific">Ophiostoma piceae (strain UAMH 11346)</name>
    <name type="common">Sap stain fungus</name>
    <dbReference type="NCBI Taxonomy" id="1262450"/>
    <lineage>
        <taxon>Eukaryota</taxon>
        <taxon>Fungi</taxon>
        <taxon>Dikarya</taxon>
        <taxon>Ascomycota</taxon>
        <taxon>Pezizomycotina</taxon>
        <taxon>Sordariomycetes</taxon>
        <taxon>Sordariomycetidae</taxon>
        <taxon>Ophiostomatales</taxon>
        <taxon>Ophiostomataceae</taxon>
        <taxon>Ophiostoma</taxon>
    </lineage>
</organism>
<evidence type="ECO:0000256" key="1">
    <source>
        <dbReference type="SAM" id="MobiDB-lite"/>
    </source>
</evidence>
<feature type="compositionally biased region" description="Low complexity" evidence="1">
    <location>
        <begin position="91"/>
        <end position="100"/>
    </location>
</feature>
<dbReference type="HOGENOM" id="CLU_1907289_0_0_1"/>